<sequence>MPGATRRLPAPWWRTRKAPTVTAWSDRIGPTAAEQRWREVMLWMFVRLLTPLAFFTGALGGAIVMIAGPQSYRPILVGLVIAYFCVTVLVLTLWTRARRRSRALASEHLTQLSARHVFVPIGTLKSFVRFDSWRAQNGIVTSPPPTLRAAPRAPAAGVDPLRPSTMGDVRAVDPDAAAAWARASLSQGSAVSSALVRRLEEMDAAAVLTREQFTDSTLDNRSRGLSAGESDQTASEVLIAMASTGVTTLIVEDEFARTSDSGLIGDLAFVEDRVLRWAALSASDDAGIRLLHVSSGFPLNAFVCRGTPEELGLSRRGLVDEHVRNVVVDAVVAILVSVYDGESYLLLTSSAPREIERGRDGGARASREVAWLRALIRYAGDAHDRDGLGVASLRWLPTAEAELDLPLCTLIELCEDRSARSVDIDGAIGEILTLRGHSAPSASQWRWAFALSAVRGHQELDTTQRHHLLTALAREATPEMVLLGGLIADEDAVEEGLLTPSEFDESVARLWADVRLQLSSRALSHLGADSWLVRHA</sequence>
<name>A0ABP8PQ29_9MICO</name>
<dbReference type="Proteomes" id="UP001500731">
    <property type="component" value="Unassembled WGS sequence"/>
</dbReference>
<keyword evidence="1" id="KW-0472">Membrane</keyword>
<reference evidence="3" key="1">
    <citation type="journal article" date="2019" name="Int. J. Syst. Evol. Microbiol.">
        <title>The Global Catalogue of Microorganisms (GCM) 10K type strain sequencing project: providing services to taxonomists for standard genome sequencing and annotation.</title>
        <authorList>
            <consortium name="The Broad Institute Genomics Platform"/>
            <consortium name="The Broad Institute Genome Sequencing Center for Infectious Disease"/>
            <person name="Wu L."/>
            <person name="Ma J."/>
        </authorList>
    </citation>
    <scope>NUCLEOTIDE SEQUENCE [LARGE SCALE GENOMIC DNA]</scope>
    <source>
        <strain evidence="3">JCM 17839</strain>
    </source>
</reference>
<dbReference type="RefSeq" id="WP_345188300.1">
    <property type="nucleotide sequence ID" value="NZ_BAABGP010000022.1"/>
</dbReference>
<evidence type="ECO:0000313" key="2">
    <source>
        <dbReference type="EMBL" id="GAA4489684.1"/>
    </source>
</evidence>
<protein>
    <submittedName>
        <fullName evidence="2">Uncharacterized protein</fullName>
    </submittedName>
</protein>
<organism evidence="2 3">
    <name type="scientific">Microbacterium panaciterrae</name>
    <dbReference type="NCBI Taxonomy" id="985759"/>
    <lineage>
        <taxon>Bacteria</taxon>
        <taxon>Bacillati</taxon>
        <taxon>Actinomycetota</taxon>
        <taxon>Actinomycetes</taxon>
        <taxon>Micrococcales</taxon>
        <taxon>Microbacteriaceae</taxon>
        <taxon>Microbacterium</taxon>
    </lineage>
</organism>
<feature type="transmembrane region" description="Helical" evidence="1">
    <location>
        <begin position="45"/>
        <end position="68"/>
    </location>
</feature>
<feature type="transmembrane region" description="Helical" evidence="1">
    <location>
        <begin position="74"/>
        <end position="94"/>
    </location>
</feature>
<evidence type="ECO:0000313" key="3">
    <source>
        <dbReference type="Proteomes" id="UP001500731"/>
    </source>
</evidence>
<proteinExistence type="predicted"/>
<accession>A0ABP8PQ29</accession>
<dbReference type="EMBL" id="BAABGP010000022">
    <property type="protein sequence ID" value="GAA4489684.1"/>
    <property type="molecule type" value="Genomic_DNA"/>
</dbReference>
<keyword evidence="3" id="KW-1185">Reference proteome</keyword>
<comment type="caution">
    <text evidence="2">The sequence shown here is derived from an EMBL/GenBank/DDBJ whole genome shotgun (WGS) entry which is preliminary data.</text>
</comment>
<keyword evidence="1" id="KW-1133">Transmembrane helix</keyword>
<evidence type="ECO:0000256" key="1">
    <source>
        <dbReference type="SAM" id="Phobius"/>
    </source>
</evidence>
<gene>
    <name evidence="2" type="ORF">GCM10023171_30960</name>
</gene>
<keyword evidence="1" id="KW-0812">Transmembrane</keyword>